<feature type="transmembrane region" description="Helical" evidence="8">
    <location>
        <begin position="137"/>
        <end position="156"/>
    </location>
</feature>
<dbReference type="Proteomes" id="UP000038040">
    <property type="component" value="Unplaced"/>
</dbReference>
<evidence type="ECO:0000256" key="4">
    <source>
        <dbReference type="ARBA" id="ARBA00022692"/>
    </source>
</evidence>
<dbReference type="OrthoDB" id="10035043at2759"/>
<organism evidence="10 12">
    <name type="scientific">Dracunculus medinensis</name>
    <name type="common">Guinea worm</name>
    <dbReference type="NCBI Taxonomy" id="318479"/>
    <lineage>
        <taxon>Eukaryota</taxon>
        <taxon>Metazoa</taxon>
        <taxon>Ecdysozoa</taxon>
        <taxon>Nematoda</taxon>
        <taxon>Chromadorea</taxon>
        <taxon>Rhabditida</taxon>
        <taxon>Spirurina</taxon>
        <taxon>Dracunculoidea</taxon>
        <taxon>Dracunculidae</taxon>
        <taxon>Dracunculus</taxon>
    </lineage>
</organism>
<evidence type="ECO:0000313" key="10">
    <source>
        <dbReference type="Proteomes" id="UP000038040"/>
    </source>
</evidence>
<dbReference type="GO" id="GO:0000139">
    <property type="term" value="C:Golgi membrane"/>
    <property type="evidence" value="ECO:0007669"/>
    <property type="project" value="TreeGrafter"/>
</dbReference>
<dbReference type="SUPFAM" id="SSF103481">
    <property type="entry name" value="Multidrug resistance efflux transporter EmrE"/>
    <property type="match status" value="1"/>
</dbReference>
<dbReference type="STRING" id="318479.A0A0N4UPK2"/>
<accession>A0A0N4UPK2</accession>
<feature type="transmembrane region" description="Helical" evidence="8">
    <location>
        <begin position="277"/>
        <end position="293"/>
    </location>
</feature>
<feature type="transmembrane region" description="Helical" evidence="8">
    <location>
        <begin position="403"/>
        <end position="425"/>
    </location>
</feature>
<evidence type="ECO:0000256" key="2">
    <source>
        <dbReference type="ARBA" id="ARBA00010694"/>
    </source>
</evidence>
<evidence type="ECO:0000313" key="12">
    <source>
        <dbReference type="WBParaSite" id="DME_0000989301-mRNA-1"/>
    </source>
</evidence>
<feature type="transmembrane region" description="Helical" evidence="8">
    <location>
        <begin position="253"/>
        <end position="270"/>
    </location>
</feature>
<sequence>MQNSINIDDLWTVHFIHILISYSSVILPILLTVIYIRRLWSNHIFEPNNFWRSFLISFAVGHPQYTLVLNIEPRSSLCVGRAPSKRLIDDCFRLLTYFACLQITLVLMGFIQERMMTQGYVSSLDHTVVHRFNNAQFLVFVNRIFALILSGLYLLFNWKNEPPHIPPLYKHSYTSISNTLSSWCQYEALKYVSFPTQTVFKASKILPTMLMGFIIRGERYGKVDCGIAIALASGASLFFLSNSLKTSSIDQDGFLFWFNTLLIIEGFIGLNSDRVTTVQGLCLMISYLAFDAFTLNWQKSLFDTKPRLSKYQMMFGVNAFSMLLCLAVLIHEDTLISSFNFFLNHKDVVNDLIILSLSGALGQVVIYMTIERYGPIVFAVMMTLRQIFSITLSTIVYGHPVSFCSLIGLTVTFASIFCSIFRQYYKIYA</sequence>
<protein>
    <recommendedName>
        <fullName evidence="7">Adenosine 3'-phospho 5'-phosphosulfate transporter 1</fullName>
    </recommendedName>
</protein>
<name>A0A0N4UPK2_DRAME</name>
<keyword evidence="5 8" id="KW-1133">Transmembrane helix</keyword>
<evidence type="ECO:0000256" key="7">
    <source>
        <dbReference type="ARBA" id="ARBA00039668"/>
    </source>
</evidence>
<evidence type="ECO:0000256" key="5">
    <source>
        <dbReference type="ARBA" id="ARBA00022989"/>
    </source>
</evidence>
<evidence type="ECO:0000256" key="8">
    <source>
        <dbReference type="SAM" id="Phobius"/>
    </source>
</evidence>
<dbReference type="Pfam" id="PF08449">
    <property type="entry name" value="UAA"/>
    <property type="match status" value="1"/>
</dbReference>
<keyword evidence="6 8" id="KW-0472">Membrane</keyword>
<dbReference type="GO" id="GO:0046964">
    <property type="term" value="F:3'-phosphoadenosine 5'-phosphosulfate transmembrane transporter activity"/>
    <property type="evidence" value="ECO:0007669"/>
    <property type="project" value="TreeGrafter"/>
</dbReference>
<feature type="transmembrane region" description="Helical" evidence="8">
    <location>
        <begin position="352"/>
        <end position="370"/>
    </location>
</feature>
<comment type="similarity">
    <text evidence="2">Belongs to the nucleotide-sugar transporter family. SLC35B subfamily.</text>
</comment>
<reference evidence="9 11" key="2">
    <citation type="submission" date="2018-11" db="EMBL/GenBank/DDBJ databases">
        <authorList>
            <consortium name="Pathogen Informatics"/>
        </authorList>
    </citation>
    <scope>NUCLEOTIDE SEQUENCE [LARGE SCALE GENOMIC DNA]</scope>
</reference>
<evidence type="ECO:0000256" key="6">
    <source>
        <dbReference type="ARBA" id="ARBA00023136"/>
    </source>
</evidence>
<feature type="transmembrane region" description="Helical" evidence="8">
    <location>
        <begin position="313"/>
        <end position="331"/>
    </location>
</feature>
<evidence type="ECO:0000256" key="1">
    <source>
        <dbReference type="ARBA" id="ARBA00004141"/>
    </source>
</evidence>
<feature type="transmembrane region" description="Helical" evidence="8">
    <location>
        <begin position="223"/>
        <end position="241"/>
    </location>
</feature>
<evidence type="ECO:0000313" key="9">
    <source>
        <dbReference type="EMBL" id="VDN60823.1"/>
    </source>
</evidence>
<gene>
    <name evidence="9" type="ORF">DME_LOCUS10796</name>
</gene>
<comment type="subcellular location">
    <subcellularLocation>
        <location evidence="1">Membrane</location>
        <topology evidence="1">Multi-pass membrane protein</topology>
    </subcellularLocation>
</comment>
<dbReference type="GO" id="GO:0005789">
    <property type="term" value="C:endoplasmic reticulum membrane"/>
    <property type="evidence" value="ECO:0007669"/>
    <property type="project" value="TreeGrafter"/>
</dbReference>
<evidence type="ECO:0000256" key="3">
    <source>
        <dbReference type="ARBA" id="ARBA00022448"/>
    </source>
</evidence>
<keyword evidence="3" id="KW-0813">Transport</keyword>
<dbReference type="WBParaSite" id="DME_0000989301-mRNA-1">
    <property type="protein sequence ID" value="DME_0000989301-mRNA-1"/>
    <property type="gene ID" value="DME_0000989301"/>
</dbReference>
<proteinExistence type="inferred from homology"/>
<keyword evidence="11" id="KW-1185">Reference proteome</keyword>
<dbReference type="PANTHER" id="PTHR10778:SF13">
    <property type="entry name" value="ADENOSINE 3'-PHOSPHO 5'-PHOSPHOSULFATE TRANSPORTER 1"/>
    <property type="match status" value="1"/>
</dbReference>
<reference evidence="12" key="1">
    <citation type="submission" date="2017-02" db="UniProtKB">
        <authorList>
            <consortium name="WormBaseParasite"/>
        </authorList>
    </citation>
    <scope>IDENTIFICATION</scope>
</reference>
<feature type="transmembrane region" description="Helical" evidence="8">
    <location>
        <begin position="91"/>
        <end position="111"/>
    </location>
</feature>
<keyword evidence="4 8" id="KW-0812">Transmembrane</keyword>
<dbReference type="InterPro" id="IPR013657">
    <property type="entry name" value="SCL35B1-4/HUT1"/>
</dbReference>
<dbReference type="Proteomes" id="UP000274756">
    <property type="component" value="Unassembled WGS sequence"/>
</dbReference>
<dbReference type="InterPro" id="IPR037185">
    <property type="entry name" value="EmrE-like"/>
</dbReference>
<feature type="transmembrane region" description="Helical" evidence="8">
    <location>
        <begin position="15"/>
        <end position="36"/>
    </location>
</feature>
<dbReference type="AlphaFoldDB" id="A0A0N4UPK2"/>
<dbReference type="PANTHER" id="PTHR10778">
    <property type="entry name" value="SOLUTE CARRIER FAMILY 35 MEMBER B"/>
    <property type="match status" value="1"/>
</dbReference>
<dbReference type="EMBL" id="UYYG01001249">
    <property type="protein sequence ID" value="VDN60823.1"/>
    <property type="molecule type" value="Genomic_DNA"/>
</dbReference>
<evidence type="ECO:0000313" key="11">
    <source>
        <dbReference type="Proteomes" id="UP000274756"/>
    </source>
</evidence>